<keyword evidence="1" id="KW-0489">Methyltransferase</keyword>
<dbReference type="SUPFAM" id="SSF53335">
    <property type="entry name" value="S-adenosyl-L-methionine-dependent methyltransferases"/>
    <property type="match status" value="1"/>
</dbReference>
<dbReference type="GO" id="GO:0008168">
    <property type="term" value="F:methyltransferase activity"/>
    <property type="evidence" value="ECO:0007669"/>
    <property type="project" value="UniProtKB-KW"/>
</dbReference>
<proteinExistence type="predicted"/>
<dbReference type="GO" id="GO:0032259">
    <property type="term" value="P:methylation"/>
    <property type="evidence" value="ECO:0007669"/>
    <property type="project" value="UniProtKB-KW"/>
</dbReference>
<dbReference type="PANTHER" id="PTHR35276">
    <property type="entry name" value="S-ADENOSYL-L-METHIONINE-DEPENDENT METHYLTRANSFERASES SUPERFAMILY PROTEIN"/>
    <property type="match status" value="1"/>
</dbReference>
<dbReference type="EMBL" id="ASHL01000010">
    <property type="protein sequence ID" value="EPD12377.1"/>
    <property type="molecule type" value="Genomic_DNA"/>
</dbReference>
<accession>A0AB33YZA8</accession>
<dbReference type="Pfam" id="PF06962">
    <property type="entry name" value="rRNA_methylase"/>
    <property type="match status" value="1"/>
</dbReference>
<keyword evidence="2" id="KW-1185">Reference proteome</keyword>
<evidence type="ECO:0000313" key="2">
    <source>
        <dbReference type="Proteomes" id="UP000015462"/>
    </source>
</evidence>
<keyword evidence="1" id="KW-0808">Transferase</keyword>
<dbReference type="Gene3D" id="3.40.50.150">
    <property type="entry name" value="Vaccinia Virus protein VP39"/>
    <property type="match status" value="1"/>
</dbReference>
<name>A0AB33YZA8_9GAMM</name>
<dbReference type="RefSeq" id="WP_016390822.1">
    <property type="nucleotide sequence ID" value="NZ_KE646810.1"/>
</dbReference>
<dbReference type="PANTHER" id="PTHR35276:SF1">
    <property type="entry name" value="TRNA (MNM(5)S(2)U34)-METHYLTRANSFERASE, CHLOROPLASTIC"/>
    <property type="match status" value="1"/>
</dbReference>
<organism evidence="1 2">
    <name type="scientific">Cycloclasticus pugetii</name>
    <dbReference type="NCBI Taxonomy" id="34068"/>
    <lineage>
        <taxon>Bacteria</taxon>
        <taxon>Pseudomonadati</taxon>
        <taxon>Pseudomonadota</taxon>
        <taxon>Gammaproteobacteria</taxon>
        <taxon>Thiotrichales</taxon>
        <taxon>Piscirickettsiaceae</taxon>
        <taxon>Cycloclasticus</taxon>
    </lineage>
</organism>
<reference evidence="1 2" key="1">
    <citation type="journal article" date="2013" name="Genome Announc.">
        <title>Genome Sequence of the Pyrene- and Fluoranthene-Degrading Bacterium Cycloclasticus sp. Strain PY97M.</title>
        <authorList>
            <person name="Cui Z."/>
            <person name="Xu G."/>
            <person name="Li Q."/>
            <person name="Gao W."/>
            <person name="Zheng L."/>
        </authorList>
    </citation>
    <scope>NUCLEOTIDE SEQUENCE [LARGE SCALE GENOMIC DNA]</scope>
    <source>
        <strain evidence="1 2">PY97M</strain>
    </source>
</reference>
<gene>
    <name evidence="1" type="ORF">L196_09664</name>
</gene>
<dbReference type="InterPro" id="IPR029063">
    <property type="entry name" value="SAM-dependent_MTases_sf"/>
</dbReference>
<dbReference type="Proteomes" id="UP000015462">
    <property type="component" value="Unassembled WGS sequence"/>
</dbReference>
<sequence length="189" mass="20737">MTISLVEQAHNNIANYLSEGDIAVDATMGNGFDTLFLAKQIGEAGKVYSFDLQAAALHTTEQRLSKEKLLHRVYLIQDDHSQLSAYLTKDDVHSIRCAMFNLGYLPGSDKLLQTTPNSTLQALESAIALLAQPGIISILAYTGHTGGREETESVKSWAKTLPKKQYEVTIQIPSATKNSPPELILIEHL</sequence>
<evidence type="ECO:0000313" key="1">
    <source>
        <dbReference type="EMBL" id="EPD12377.1"/>
    </source>
</evidence>
<dbReference type="InterPro" id="IPR010719">
    <property type="entry name" value="MnmM_MeTrfase"/>
</dbReference>
<protein>
    <submittedName>
        <fullName evidence="1">MraW methylase family SAM-dependent methyltransferase</fullName>
    </submittedName>
</protein>
<dbReference type="AlphaFoldDB" id="A0AB33YZA8"/>
<comment type="caution">
    <text evidence="1">The sequence shown here is derived from an EMBL/GenBank/DDBJ whole genome shotgun (WGS) entry which is preliminary data.</text>
</comment>